<protein>
    <submittedName>
        <fullName evidence="1">Uncharacterized protein</fullName>
    </submittedName>
</protein>
<comment type="caution">
    <text evidence="1">The sequence shown here is derived from an EMBL/GenBank/DDBJ whole genome shotgun (WGS) entry which is preliminary data.</text>
</comment>
<reference evidence="2" key="1">
    <citation type="submission" date="2018-02" db="EMBL/GenBank/DDBJ databases">
        <title>Genome sequencing of Solimonas sp. HR-BB.</title>
        <authorList>
            <person name="Lee Y."/>
            <person name="Jeon C.O."/>
        </authorList>
    </citation>
    <scope>NUCLEOTIDE SEQUENCE [LARGE SCALE GENOMIC DNA]</scope>
    <source>
        <strain evidence="2">HR-U</strain>
    </source>
</reference>
<accession>A0A2S7IF76</accession>
<dbReference type="AlphaFoldDB" id="A0A2S7IF76"/>
<name>A0A2S7IF76_9BACT</name>
<sequence length="90" mass="10693">MEAGEKNMSVDLRKWWNLMRLMPQKWEESEYGKEGCGFWVVGLIGRKVIWYNDIEDGFNISPYTILGKIEEYRCEQDELNHALIKLTDSF</sequence>
<proteinExistence type="predicted"/>
<evidence type="ECO:0000313" key="1">
    <source>
        <dbReference type="EMBL" id="PQA53477.1"/>
    </source>
</evidence>
<dbReference type="Proteomes" id="UP000239590">
    <property type="component" value="Unassembled WGS sequence"/>
</dbReference>
<evidence type="ECO:0000313" key="2">
    <source>
        <dbReference type="Proteomes" id="UP000239590"/>
    </source>
</evidence>
<keyword evidence="2" id="KW-1185">Reference proteome</keyword>
<gene>
    <name evidence="1" type="ORF">C5O19_24570</name>
</gene>
<dbReference type="OrthoDB" id="8617543at2"/>
<organism evidence="1 2">
    <name type="scientific">Siphonobacter curvatus</name>
    <dbReference type="NCBI Taxonomy" id="2094562"/>
    <lineage>
        <taxon>Bacteria</taxon>
        <taxon>Pseudomonadati</taxon>
        <taxon>Bacteroidota</taxon>
        <taxon>Cytophagia</taxon>
        <taxon>Cytophagales</taxon>
        <taxon>Cytophagaceae</taxon>
        <taxon>Siphonobacter</taxon>
    </lineage>
</organism>
<dbReference type="EMBL" id="PTRA01000009">
    <property type="protein sequence ID" value="PQA53477.1"/>
    <property type="molecule type" value="Genomic_DNA"/>
</dbReference>